<sequence>MYYGFDADSEYEISLVGDGNVPLRVLRLLAETLETTNTAQATYALAALPSDYEWRSCPERGSVQRRTDTAGNDLTVLLSGTIHELARDDNGVVCIDLCLLRERDIMATQVEGLLPLDTVCAAVVPMTAGAAVADSDLVKDGYHGAGVDGGALNIYMLSIGDVVTLNCTLERSRRHPDDLWDIDLICGCVYLIHAVPSFEEDLGEAT</sequence>
<name>M2QWM3_CERS8</name>
<reference evidence="1 2" key="1">
    <citation type="journal article" date="2012" name="Proc. Natl. Acad. Sci. U.S.A.">
        <title>Comparative genomics of Ceriporiopsis subvermispora and Phanerochaete chrysosporium provide insight into selective ligninolysis.</title>
        <authorList>
            <person name="Fernandez-Fueyo E."/>
            <person name="Ruiz-Duenas F.J."/>
            <person name="Ferreira P."/>
            <person name="Floudas D."/>
            <person name="Hibbett D.S."/>
            <person name="Canessa P."/>
            <person name="Larrondo L.F."/>
            <person name="James T.Y."/>
            <person name="Seelenfreund D."/>
            <person name="Lobos S."/>
            <person name="Polanco R."/>
            <person name="Tello M."/>
            <person name="Honda Y."/>
            <person name="Watanabe T."/>
            <person name="Watanabe T."/>
            <person name="Ryu J.S."/>
            <person name="Kubicek C.P."/>
            <person name="Schmoll M."/>
            <person name="Gaskell J."/>
            <person name="Hammel K.E."/>
            <person name="St John F.J."/>
            <person name="Vanden Wymelenberg A."/>
            <person name="Sabat G."/>
            <person name="Splinter BonDurant S."/>
            <person name="Syed K."/>
            <person name="Yadav J.S."/>
            <person name="Doddapaneni H."/>
            <person name="Subramanian V."/>
            <person name="Lavin J.L."/>
            <person name="Oguiza J.A."/>
            <person name="Perez G."/>
            <person name="Pisabarro A.G."/>
            <person name="Ramirez L."/>
            <person name="Santoyo F."/>
            <person name="Master E."/>
            <person name="Coutinho P.M."/>
            <person name="Henrissat B."/>
            <person name="Lombard V."/>
            <person name="Magnuson J.K."/>
            <person name="Kuees U."/>
            <person name="Hori C."/>
            <person name="Igarashi K."/>
            <person name="Samejima M."/>
            <person name="Held B.W."/>
            <person name="Barry K.W."/>
            <person name="LaButti K.M."/>
            <person name="Lapidus A."/>
            <person name="Lindquist E.A."/>
            <person name="Lucas S.M."/>
            <person name="Riley R."/>
            <person name="Salamov A.A."/>
            <person name="Hoffmeister D."/>
            <person name="Schwenk D."/>
            <person name="Hadar Y."/>
            <person name="Yarden O."/>
            <person name="de Vries R.P."/>
            <person name="Wiebenga A."/>
            <person name="Stenlid J."/>
            <person name="Eastwood D."/>
            <person name="Grigoriev I.V."/>
            <person name="Berka R.M."/>
            <person name="Blanchette R.A."/>
            <person name="Kersten P."/>
            <person name="Martinez A.T."/>
            <person name="Vicuna R."/>
            <person name="Cullen D."/>
        </authorList>
    </citation>
    <scope>NUCLEOTIDE SEQUENCE [LARGE SCALE GENOMIC DNA]</scope>
    <source>
        <strain evidence="1 2">B</strain>
    </source>
</reference>
<evidence type="ECO:0000313" key="2">
    <source>
        <dbReference type="Proteomes" id="UP000016930"/>
    </source>
</evidence>
<organism evidence="1 2">
    <name type="scientific">Ceriporiopsis subvermispora (strain B)</name>
    <name type="common">White-rot fungus</name>
    <name type="synonym">Gelatoporia subvermispora</name>
    <dbReference type="NCBI Taxonomy" id="914234"/>
    <lineage>
        <taxon>Eukaryota</taxon>
        <taxon>Fungi</taxon>
        <taxon>Dikarya</taxon>
        <taxon>Basidiomycota</taxon>
        <taxon>Agaricomycotina</taxon>
        <taxon>Agaricomycetes</taxon>
        <taxon>Polyporales</taxon>
        <taxon>Gelatoporiaceae</taxon>
        <taxon>Gelatoporia</taxon>
    </lineage>
</organism>
<dbReference type="AlphaFoldDB" id="M2QWM3"/>
<keyword evidence="2" id="KW-1185">Reference proteome</keyword>
<accession>M2QWM3</accession>
<evidence type="ECO:0000313" key="1">
    <source>
        <dbReference type="EMBL" id="EMD36525.1"/>
    </source>
</evidence>
<dbReference type="Proteomes" id="UP000016930">
    <property type="component" value="Unassembled WGS sequence"/>
</dbReference>
<gene>
    <name evidence="1" type="ORF">CERSUDRAFT_95820</name>
</gene>
<dbReference type="EMBL" id="KB445798">
    <property type="protein sequence ID" value="EMD36525.1"/>
    <property type="molecule type" value="Genomic_DNA"/>
</dbReference>
<dbReference type="HOGENOM" id="CLU_1331802_0_0_1"/>
<protein>
    <submittedName>
        <fullName evidence="1">Uncharacterized protein</fullName>
    </submittedName>
</protein>
<proteinExistence type="predicted"/>